<dbReference type="NCBIfam" id="TIGR01549">
    <property type="entry name" value="HAD-SF-IA-v1"/>
    <property type="match status" value="1"/>
</dbReference>
<keyword evidence="3" id="KW-1185">Reference proteome</keyword>
<dbReference type="InterPro" id="IPR036412">
    <property type="entry name" value="HAD-like_sf"/>
</dbReference>
<evidence type="ECO:0000256" key="1">
    <source>
        <dbReference type="SAM" id="MobiDB-lite"/>
    </source>
</evidence>
<evidence type="ECO:0000313" key="2">
    <source>
        <dbReference type="EMBL" id="RCH98117.1"/>
    </source>
</evidence>
<dbReference type="Gene3D" id="1.10.150.720">
    <property type="entry name" value="Haloacid dehalogenase-like hydrolase"/>
    <property type="match status" value="1"/>
</dbReference>
<keyword evidence="2" id="KW-0378">Hydrolase</keyword>
<dbReference type="PANTHER" id="PTHR46191:SF2">
    <property type="entry name" value="HALOACID DEHALOGENASE-LIKE HYDROLASE DOMAIN-CONTAINING PROTEIN 3"/>
    <property type="match status" value="1"/>
</dbReference>
<name>A0A367K7H1_RHIAZ</name>
<protein>
    <submittedName>
        <fullName evidence="2">Haloacid dehalogenase-like hydrolase domain-containing protein 3</fullName>
    </submittedName>
</protein>
<dbReference type="InterPro" id="IPR006439">
    <property type="entry name" value="HAD-SF_hydro_IA"/>
</dbReference>
<dbReference type="Pfam" id="PF00702">
    <property type="entry name" value="Hydrolase"/>
    <property type="match status" value="1"/>
</dbReference>
<dbReference type="GO" id="GO:0005634">
    <property type="term" value="C:nucleus"/>
    <property type="evidence" value="ECO:0007669"/>
    <property type="project" value="TreeGrafter"/>
</dbReference>
<dbReference type="InterPro" id="IPR051828">
    <property type="entry name" value="HAD-like_hydrolase_domain"/>
</dbReference>
<dbReference type="GO" id="GO:0016791">
    <property type="term" value="F:phosphatase activity"/>
    <property type="evidence" value="ECO:0007669"/>
    <property type="project" value="UniProtKB-ARBA"/>
</dbReference>
<dbReference type="SUPFAM" id="SSF56784">
    <property type="entry name" value="HAD-like"/>
    <property type="match status" value="1"/>
</dbReference>
<proteinExistence type="predicted"/>
<dbReference type="Gene3D" id="3.40.50.1000">
    <property type="entry name" value="HAD superfamily/HAD-like"/>
    <property type="match status" value="1"/>
</dbReference>
<feature type="region of interest" description="Disordered" evidence="1">
    <location>
        <begin position="59"/>
        <end position="87"/>
    </location>
</feature>
<dbReference type="AlphaFoldDB" id="A0A367K7H1"/>
<sequence>MFKHIIQKKKEQTINKRKSIENIDDAFKDMVCKDCQETGHANKSYYKCKYYKEASADDVGTSAGRKRKQSSGVKQEKQKAKRQKTAASSSSVICTSCKQTGHKSSRSPDCSNHMLSKNEVFSRNLGQQFKTFTRKLPFDQCVHSSYQSALKSRIVSACEDTRQVVFRAQLFINQYTLNLKVHSNHIFKQNFWYSICQLVMDKRATNSAALPEGLLENWNLFRQSHRSIIYTKNLASETSRCLSEACVQLATVYTNCIVENFEARLLKYLSYLIQNTFVSMTYQDVKKIAYDYCYQSVCKGEPKWPQGATFTQETKTTVDEACLPLQQLITKQVEEAARYGIKVTKNEITDHFGQAYRKQQLKAPFYGIKQGMTPQEWWKELVYATFSSAGVHPKELDPNFDQLYNALYNRFTTAAAYSIFPDVVSTLEELKTRGFKMGVITNSDERVAKVVENLKLDKYFDFVLASADVGYEKPDKVIFDRALKIAGDVSAENALHVGDDLNKDYFGKA</sequence>
<accession>A0A367K7H1</accession>
<dbReference type="OrthoDB" id="444127at2759"/>
<dbReference type="InterPro" id="IPR044924">
    <property type="entry name" value="HAD-SF_hydro_IA_REG-2-like_cap"/>
</dbReference>
<organism evidence="2 3">
    <name type="scientific">Rhizopus azygosporus</name>
    <name type="common">Rhizopus microsporus var. azygosporus</name>
    <dbReference type="NCBI Taxonomy" id="86630"/>
    <lineage>
        <taxon>Eukaryota</taxon>
        <taxon>Fungi</taxon>
        <taxon>Fungi incertae sedis</taxon>
        <taxon>Mucoromycota</taxon>
        <taxon>Mucoromycotina</taxon>
        <taxon>Mucoromycetes</taxon>
        <taxon>Mucorales</taxon>
        <taxon>Mucorineae</taxon>
        <taxon>Rhizopodaceae</taxon>
        <taxon>Rhizopus</taxon>
    </lineage>
</organism>
<dbReference type="STRING" id="86630.A0A367K7H1"/>
<dbReference type="PANTHER" id="PTHR46191">
    <property type="match status" value="1"/>
</dbReference>
<dbReference type="InterPro" id="IPR011949">
    <property type="entry name" value="HAD-SF_hydro_IA_REG-2-like"/>
</dbReference>
<reference evidence="2 3" key="1">
    <citation type="journal article" date="2018" name="G3 (Bethesda)">
        <title>Phylogenetic and Phylogenomic Definition of Rhizopus Species.</title>
        <authorList>
            <person name="Gryganskyi A.P."/>
            <person name="Golan J."/>
            <person name="Dolatabadi S."/>
            <person name="Mondo S."/>
            <person name="Robb S."/>
            <person name="Idnurm A."/>
            <person name="Muszewska A."/>
            <person name="Steczkiewicz K."/>
            <person name="Masonjones S."/>
            <person name="Liao H.L."/>
            <person name="Gajdeczka M.T."/>
            <person name="Anike F."/>
            <person name="Vuek A."/>
            <person name="Anishchenko I.M."/>
            <person name="Voigt K."/>
            <person name="de Hoog G.S."/>
            <person name="Smith M.E."/>
            <person name="Heitman J."/>
            <person name="Vilgalys R."/>
            <person name="Stajich J.E."/>
        </authorList>
    </citation>
    <scope>NUCLEOTIDE SEQUENCE [LARGE SCALE GENOMIC DNA]</scope>
    <source>
        <strain evidence="2 3">CBS 357.93</strain>
    </source>
</reference>
<dbReference type="NCBIfam" id="TIGR02252">
    <property type="entry name" value="DREG-2"/>
    <property type="match status" value="1"/>
</dbReference>
<dbReference type="Proteomes" id="UP000252139">
    <property type="component" value="Unassembled WGS sequence"/>
</dbReference>
<dbReference type="InterPro" id="IPR023214">
    <property type="entry name" value="HAD_sf"/>
</dbReference>
<comment type="caution">
    <text evidence="2">The sequence shown here is derived from an EMBL/GenBank/DDBJ whole genome shotgun (WGS) entry which is preliminary data.</text>
</comment>
<dbReference type="EMBL" id="PJQL01000222">
    <property type="protein sequence ID" value="RCH98117.1"/>
    <property type="molecule type" value="Genomic_DNA"/>
</dbReference>
<evidence type="ECO:0000313" key="3">
    <source>
        <dbReference type="Proteomes" id="UP000252139"/>
    </source>
</evidence>
<gene>
    <name evidence="2" type="primary">HDHD3</name>
    <name evidence="2" type="ORF">CU097_011582</name>
</gene>